<feature type="chain" id="PRO_5035313796" description="PHD-type domain-containing protein" evidence="8">
    <location>
        <begin position="22"/>
        <end position="183"/>
    </location>
</feature>
<keyword evidence="4" id="KW-0805">Transcription regulation</keyword>
<dbReference type="InterPro" id="IPR013083">
    <property type="entry name" value="Znf_RING/FYVE/PHD"/>
</dbReference>
<dbReference type="PROSITE" id="PS01359">
    <property type="entry name" value="ZF_PHD_1"/>
    <property type="match status" value="1"/>
</dbReference>
<evidence type="ECO:0000256" key="6">
    <source>
        <dbReference type="PROSITE-ProRule" id="PRU00146"/>
    </source>
</evidence>
<evidence type="ECO:0000256" key="8">
    <source>
        <dbReference type="SAM" id="SignalP"/>
    </source>
</evidence>
<keyword evidence="8" id="KW-0732">Signal</keyword>
<keyword evidence="7" id="KW-0472">Membrane</keyword>
<keyword evidence="2 6" id="KW-0863">Zinc-finger</keyword>
<dbReference type="SUPFAM" id="SSF57903">
    <property type="entry name" value="FYVE/PHD zinc finger"/>
    <property type="match status" value="1"/>
</dbReference>
<keyword evidence="11" id="KW-1185">Reference proteome</keyword>
<keyword evidence="3" id="KW-0862">Zinc</keyword>
<keyword evidence="7" id="KW-1133">Transmembrane helix</keyword>
<feature type="signal peptide" evidence="8">
    <location>
        <begin position="1"/>
        <end position="21"/>
    </location>
</feature>
<keyword evidence="5" id="KW-0804">Transcription</keyword>
<dbReference type="InterPro" id="IPR019787">
    <property type="entry name" value="Znf_PHD-finger"/>
</dbReference>
<dbReference type="GO" id="GO:0008270">
    <property type="term" value="F:zinc ion binding"/>
    <property type="evidence" value="ECO:0007669"/>
    <property type="project" value="UniProtKB-KW"/>
</dbReference>
<evidence type="ECO:0000256" key="1">
    <source>
        <dbReference type="ARBA" id="ARBA00022723"/>
    </source>
</evidence>
<feature type="transmembrane region" description="Helical" evidence="7">
    <location>
        <begin position="31"/>
        <end position="55"/>
    </location>
</feature>
<keyword evidence="1" id="KW-0479">Metal-binding</keyword>
<evidence type="ECO:0000256" key="5">
    <source>
        <dbReference type="ARBA" id="ARBA00023163"/>
    </source>
</evidence>
<dbReference type="InterPro" id="IPR019786">
    <property type="entry name" value="Zinc_finger_PHD-type_CS"/>
</dbReference>
<organism evidence="10 11">
    <name type="scientific">Eleutherodactylus coqui</name>
    <name type="common">Puerto Rican coqui</name>
    <dbReference type="NCBI Taxonomy" id="57060"/>
    <lineage>
        <taxon>Eukaryota</taxon>
        <taxon>Metazoa</taxon>
        <taxon>Chordata</taxon>
        <taxon>Craniata</taxon>
        <taxon>Vertebrata</taxon>
        <taxon>Euteleostomi</taxon>
        <taxon>Amphibia</taxon>
        <taxon>Batrachia</taxon>
        <taxon>Anura</taxon>
        <taxon>Neobatrachia</taxon>
        <taxon>Hyloidea</taxon>
        <taxon>Eleutherodactylidae</taxon>
        <taxon>Eleutherodactylinae</taxon>
        <taxon>Eleutherodactylus</taxon>
        <taxon>Eleutherodactylus</taxon>
    </lineage>
</organism>
<dbReference type="InterPro" id="IPR001965">
    <property type="entry name" value="Znf_PHD"/>
</dbReference>
<evidence type="ECO:0000256" key="4">
    <source>
        <dbReference type="ARBA" id="ARBA00023015"/>
    </source>
</evidence>
<evidence type="ECO:0000259" key="9">
    <source>
        <dbReference type="PROSITE" id="PS50016"/>
    </source>
</evidence>
<feature type="non-terminal residue" evidence="10">
    <location>
        <position position="183"/>
    </location>
</feature>
<comment type="caution">
    <text evidence="10">The sequence shown here is derived from an EMBL/GenBank/DDBJ whole genome shotgun (WGS) entry which is preliminary data.</text>
</comment>
<proteinExistence type="predicted"/>
<evidence type="ECO:0000256" key="7">
    <source>
        <dbReference type="SAM" id="Phobius"/>
    </source>
</evidence>
<dbReference type="EMBL" id="WNTK01026813">
    <property type="protein sequence ID" value="KAG9461187.1"/>
    <property type="molecule type" value="Genomic_DNA"/>
</dbReference>
<reference evidence="10" key="1">
    <citation type="thesis" date="2020" institute="ProQuest LLC" country="789 East Eisenhower Parkway, Ann Arbor, MI, USA">
        <title>Comparative Genomics and Chromosome Evolution.</title>
        <authorList>
            <person name="Mudd A.B."/>
        </authorList>
    </citation>
    <scope>NUCLEOTIDE SEQUENCE</scope>
    <source>
        <strain evidence="10">HN-11 Male</strain>
        <tissue evidence="10">Kidney and liver</tissue>
    </source>
</reference>
<accession>A0A8J6E5Y2</accession>
<dbReference type="OrthoDB" id="308383at2759"/>
<dbReference type="SMART" id="SM00249">
    <property type="entry name" value="PHD"/>
    <property type="match status" value="1"/>
</dbReference>
<evidence type="ECO:0000313" key="11">
    <source>
        <dbReference type="Proteomes" id="UP000770717"/>
    </source>
</evidence>
<evidence type="ECO:0000256" key="3">
    <source>
        <dbReference type="ARBA" id="ARBA00022833"/>
    </source>
</evidence>
<evidence type="ECO:0000313" key="10">
    <source>
        <dbReference type="EMBL" id="KAG9461187.1"/>
    </source>
</evidence>
<evidence type="ECO:0000256" key="2">
    <source>
        <dbReference type="ARBA" id="ARBA00022771"/>
    </source>
</evidence>
<dbReference type="AlphaFoldDB" id="A0A8J6E5Y2"/>
<dbReference type="GO" id="GO:0042800">
    <property type="term" value="F:histone H3K4 methyltransferase activity"/>
    <property type="evidence" value="ECO:0007669"/>
    <property type="project" value="TreeGrafter"/>
</dbReference>
<feature type="domain" description="PHD-type" evidence="9">
    <location>
        <begin position="121"/>
        <end position="172"/>
    </location>
</feature>
<name>A0A8J6E5Y2_ELECQ</name>
<protein>
    <recommendedName>
        <fullName evidence="9">PHD-type domain-containing protein</fullName>
    </recommendedName>
</protein>
<dbReference type="GO" id="GO:0035097">
    <property type="term" value="C:histone methyltransferase complex"/>
    <property type="evidence" value="ECO:0007669"/>
    <property type="project" value="TreeGrafter"/>
</dbReference>
<keyword evidence="7" id="KW-0812">Transmembrane</keyword>
<gene>
    <name evidence="10" type="ORF">GDO78_017756</name>
</gene>
<dbReference type="Pfam" id="PF00628">
    <property type="entry name" value="PHD"/>
    <property type="match status" value="1"/>
</dbReference>
<sequence>MGLLPGCLVLILTFVLGGVGAVCSHGGPADMISVSLPAAIFCNPFTVVVLMICLLQDKPLAPSKPDVNLLNTLCNGSGSRQKHLSDGVHRIRVDFKEACEAGNVWETGGLNILTTVPITPRVVCFLCASSGNVEFVFCQVCCEPFHRFCLEEKERPSEDQLENWCCRNCKFCHVCGRQQQVNK</sequence>
<dbReference type="Proteomes" id="UP000770717">
    <property type="component" value="Unassembled WGS sequence"/>
</dbReference>
<dbReference type="PANTHER" id="PTHR45838">
    <property type="entry name" value="HISTONE-LYSINE-N-METHYLTRANSFERASE 2 KMT2 FAMILY MEMBER"/>
    <property type="match status" value="1"/>
</dbReference>
<dbReference type="InterPro" id="IPR011011">
    <property type="entry name" value="Znf_FYVE_PHD"/>
</dbReference>
<dbReference type="PANTHER" id="PTHR45838:SF2">
    <property type="entry name" value="HISTONE-LYSINE N-METHYLTRANSFERASE 2A"/>
    <property type="match status" value="1"/>
</dbReference>
<dbReference type="PROSITE" id="PS50016">
    <property type="entry name" value="ZF_PHD_2"/>
    <property type="match status" value="1"/>
</dbReference>
<dbReference type="Gene3D" id="3.30.40.10">
    <property type="entry name" value="Zinc/RING finger domain, C3HC4 (zinc finger)"/>
    <property type="match status" value="1"/>
</dbReference>
<dbReference type="GO" id="GO:0045893">
    <property type="term" value="P:positive regulation of DNA-templated transcription"/>
    <property type="evidence" value="ECO:0007669"/>
    <property type="project" value="TreeGrafter"/>
</dbReference>